<comment type="similarity">
    <text evidence="2 13">Belongs to the ribonucleoside diphosphate reductase class-2 family.</text>
</comment>
<evidence type="ECO:0000256" key="2">
    <source>
        <dbReference type="ARBA" id="ARBA00007405"/>
    </source>
</evidence>
<keyword evidence="5 13" id="KW-0846">Cobalamin</keyword>
<accession>A0A1F8GDU9</accession>
<comment type="catalytic activity">
    <reaction evidence="12 13">
        <text>a 2'-deoxyribonucleoside 5'-diphosphate + [thioredoxin]-disulfide + H2O = a ribonucleoside 5'-diphosphate + [thioredoxin]-dithiol</text>
        <dbReference type="Rhea" id="RHEA:23252"/>
        <dbReference type="Rhea" id="RHEA-COMP:10698"/>
        <dbReference type="Rhea" id="RHEA-COMP:10700"/>
        <dbReference type="ChEBI" id="CHEBI:15377"/>
        <dbReference type="ChEBI" id="CHEBI:29950"/>
        <dbReference type="ChEBI" id="CHEBI:50058"/>
        <dbReference type="ChEBI" id="CHEBI:57930"/>
        <dbReference type="ChEBI" id="CHEBI:73316"/>
        <dbReference type="EC" id="1.17.4.1"/>
    </reaction>
</comment>
<keyword evidence="7 13" id="KW-0547">Nucleotide-binding</keyword>
<reference evidence="17 18" key="1">
    <citation type="journal article" date="2016" name="Nat. Commun.">
        <title>Thousands of microbial genomes shed light on interconnected biogeochemical processes in an aquifer system.</title>
        <authorList>
            <person name="Anantharaman K."/>
            <person name="Brown C.T."/>
            <person name="Hug L.A."/>
            <person name="Sharon I."/>
            <person name="Castelle C.J."/>
            <person name="Probst A.J."/>
            <person name="Thomas B.C."/>
            <person name="Singh A."/>
            <person name="Wilkins M.J."/>
            <person name="Karaoz U."/>
            <person name="Brodie E.L."/>
            <person name="Williams K.H."/>
            <person name="Hubbard S.S."/>
            <person name="Banfield J.F."/>
        </authorList>
    </citation>
    <scope>NUCLEOTIDE SEQUENCE [LARGE SCALE GENOMIC DNA]</scope>
</reference>
<comment type="caution">
    <text evidence="17">The sequence shown here is derived from an EMBL/GenBank/DDBJ whole genome shotgun (WGS) entry which is preliminary data.</text>
</comment>
<dbReference type="EMBL" id="MGKI01000002">
    <property type="protein sequence ID" value="OGN23503.1"/>
    <property type="molecule type" value="Genomic_DNA"/>
</dbReference>
<dbReference type="NCBIfam" id="NF005122">
    <property type="entry name" value="PRK06556.1"/>
    <property type="match status" value="1"/>
</dbReference>
<dbReference type="Proteomes" id="UP000178227">
    <property type="component" value="Unassembled WGS sequence"/>
</dbReference>
<evidence type="ECO:0000256" key="5">
    <source>
        <dbReference type="ARBA" id="ARBA00022628"/>
    </source>
</evidence>
<dbReference type="GO" id="GO:0004748">
    <property type="term" value="F:ribonucleoside-diphosphate reductase activity, thioredoxin disulfide as acceptor"/>
    <property type="evidence" value="ECO:0007669"/>
    <property type="project" value="UniProtKB-EC"/>
</dbReference>
<evidence type="ECO:0000259" key="14">
    <source>
        <dbReference type="Pfam" id="PF02867"/>
    </source>
</evidence>
<proteinExistence type="inferred from homology"/>
<evidence type="ECO:0000256" key="9">
    <source>
        <dbReference type="ARBA" id="ARBA00023157"/>
    </source>
</evidence>
<protein>
    <recommendedName>
        <fullName evidence="4 13">Vitamin B12-dependent ribonucleotide reductase</fullName>
        <ecNumber evidence="3 13">1.17.4.1</ecNumber>
    </recommendedName>
</protein>
<dbReference type="PANTHER" id="PTHR43371">
    <property type="entry name" value="VITAMIN B12-DEPENDENT RIBONUCLEOTIDE REDUCTASE"/>
    <property type="match status" value="1"/>
</dbReference>
<dbReference type="InterPro" id="IPR013344">
    <property type="entry name" value="RNR_NrdJ/NrdZ"/>
</dbReference>
<dbReference type="Pfam" id="PF08471">
    <property type="entry name" value="Ribonuc_red_2_N"/>
    <property type="match status" value="1"/>
</dbReference>
<dbReference type="GO" id="GO:0000166">
    <property type="term" value="F:nucleotide binding"/>
    <property type="evidence" value="ECO:0007669"/>
    <property type="project" value="UniProtKB-KW"/>
</dbReference>
<evidence type="ECO:0000256" key="13">
    <source>
        <dbReference type="RuleBase" id="RU364064"/>
    </source>
</evidence>
<evidence type="ECO:0000256" key="6">
    <source>
        <dbReference type="ARBA" id="ARBA00022634"/>
    </source>
</evidence>
<feature type="domain" description="Ribonucleotide reductase class II vitamin B12-dependent N-terminal" evidence="15">
    <location>
        <begin position="42"/>
        <end position="134"/>
    </location>
</feature>
<evidence type="ECO:0000313" key="18">
    <source>
        <dbReference type="Proteomes" id="UP000178227"/>
    </source>
</evidence>
<dbReference type="InterPro" id="IPR050862">
    <property type="entry name" value="RdRp_reductase_class-2"/>
</dbReference>
<sequence>MNEPRLQPNLGINGEVIESGIGIKWPRLFGEGNPYDAIKWEKRVAKIVKGDGTIVFEQSNVEVPSFWTQTATDIVASKYFRGKLDSPEREYSVKQMVDRVAKTIGEWGMRDGYFDTIGDCDNFTKDLTWILVNQYGAFNSPVWFNVGVYERPQCSACFILSVEDNMQSILDWFRDEGWIFKYGSGSGINLSKLRSSKEPLSKGGFSSGPVSFMKGADGVANSIRSGGTTRRAAKMVVLNVDHPDISSFIYSKKIIEDMTKALAQAGFKDSIAADLFDPYTLLPYQNANNSVRVTDAFMRAVEADGYWDLKSVVTGQTVETVKAKDVLRWMAEAAWHSADPGIQYDTTINEWHTCPKAGRINASNPCSEYMHLDNSACNLSSLNLMKFLREGGRFDADTFKKAVDTMILAQDILVDRSSYPTEKIENNAHAYRELGLGYANLGALLMVLGLPYDSDKGRILAGQITSLMCGEAYRMSAVLSSHKGPFAGYYKDSEGTLEVTAKHLDKAEELFNNSQEQNMDDKYLETASRTVWHEANNLAKEYGVKNSQVTVLAPTGTISFLMDCDTTGIEPELALVKYKKLVGGGTLKLVNNQIPLALRRLGYLNEEVDAISDYILDRETIEGAPYLKDEHAPVFDCSFKAANGTRSISYMGHIKMMAAAQPFISGAISKTINLPSDATIEDIEDVFFQGWRLGLKALAVYRDGCKSIQPLNTSKTLDLENKKEKGLVEQVNGYTRIKLPDERPSITHKFSVGGFESYLTVGFYPDTMQPGETFITTAKEGSTISGLFDTIATLISMCLQSGIPLKTLVRKFKDMRFEPAGFTNNPNIPTAKSIMDYVFRYIGMKYLSPNDREELFGPVDQYLAEDHGAEPIPVAQENETSKNDKILAELVHSATDVAFIFDKQGQKGQVASAQRESNIGTGTIGNGKAESLNADAPLCNGCGTIMIRAGSCYSCPNCFATTGVCN</sequence>
<evidence type="ECO:0000313" key="17">
    <source>
        <dbReference type="EMBL" id="OGN23503.1"/>
    </source>
</evidence>
<gene>
    <name evidence="17" type="ORF">A2918_00405</name>
</gene>
<evidence type="ECO:0000256" key="4">
    <source>
        <dbReference type="ARBA" id="ARBA00014409"/>
    </source>
</evidence>
<evidence type="ECO:0000256" key="12">
    <source>
        <dbReference type="ARBA" id="ARBA00047754"/>
    </source>
</evidence>
<dbReference type="GO" id="GO:0031419">
    <property type="term" value="F:cobalamin binding"/>
    <property type="evidence" value="ECO:0007669"/>
    <property type="project" value="UniProtKB-KW"/>
</dbReference>
<keyword evidence="6 13" id="KW-0237">DNA synthesis</keyword>
<evidence type="ECO:0000256" key="8">
    <source>
        <dbReference type="ARBA" id="ARBA00023002"/>
    </source>
</evidence>
<evidence type="ECO:0000256" key="10">
    <source>
        <dbReference type="ARBA" id="ARBA00023285"/>
    </source>
</evidence>
<keyword evidence="8 13" id="KW-0560">Oxidoreductase</keyword>
<keyword evidence="9" id="KW-1015">Disulfide bond</keyword>
<organism evidence="17 18">
    <name type="scientific">Candidatus Yanofskybacteria bacterium RIFCSPLOWO2_01_FULL_42_49</name>
    <dbReference type="NCBI Taxonomy" id="1802694"/>
    <lineage>
        <taxon>Bacteria</taxon>
        <taxon>Candidatus Yanofskyibacteriota</taxon>
    </lineage>
</organism>
<dbReference type="STRING" id="1802694.A2918_00405"/>
<dbReference type="Pfam" id="PF12637">
    <property type="entry name" value="TSCPD"/>
    <property type="match status" value="1"/>
</dbReference>
<feature type="domain" description="TSCPD" evidence="16">
    <location>
        <begin position="740"/>
        <end position="842"/>
    </location>
</feature>
<evidence type="ECO:0000256" key="7">
    <source>
        <dbReference type="ARBA" id="ARBA00022741"/>
    </source>
</evidence>
<evidence type="ECO:0000256" key="3">
    <source>
        <dbReference type="ARBA" id="ARBA00012274"/>
    </source>
</evidence>
<dbReference type="EC" id="1.17.4.1" evidence="3 13"/>
<comment type="function">
    <text evidence="11 13">Catalyzes the reduction of ribonucleotides to deoxyribonucleotides. May function to provide a pool of deoxyribonucleotide precursors for DNA repair during oxygen limitation and/or for immediate growth after restoration of oxygen.</text>
</comment>
<dbReference type="PRINTS" id="PR01183">
    <property type="entry name" value="RIBORDTASEM1"/>
</dbReference>
<feature type="domain" description="Ribonucleotide reductase large subunit C-terminal" evidence="14">
    <location>
        <begin position="155"/>
        <end position="701"/>
    </location>
</feature>
<dbReference type="GO" id="GO:0050897">
    <property type="term" value="F:cobalt ion binding"/>
    <property type="evidence" value="ECO:0007669"/>
    <property type="project" value="InterPro"/>
</dbReference>
<dbReference type="GO" id="GO:0071897">
    <property type="term" value="P:DNA biosynthetic process"/>
    <property type="evidence" value="ECO:0007669"/>
    <property type="project" value="UniProtKB-KW"/>
</dbReference>
<dbReference type="Pfam" id="PF02867">
    <property type="entry name" value="Ribonuc_red_lgC"/>
    <property type="match status" value="1"/>
</dbReference>
<dbReference type="PANTHER" id="PTHR43371:SF1">
    <property type="entry name" value="RIBONUCLEOSIDE-DIPHOSPHATE REDUCTASE"/>
    <property type="match status" value="1"/>
</dbReference>
<evidence type="ECO:0000259" key="16">
    <source>
        <dbReference type="Pfam" id="PF12637"/>
    </source>
</evidence>
<dbReference type="InterPro" id="IPR000788">
    <property type="entry name" value="RNR_lg_C"/>
</dbReference>
<dbReference type="NCBIfam" id="TIGR02504">
    <property type="entry name" value="NrdJ_Z"/>
    <property type="match status" value="1"/>
</dbReference>
<dbReference type="InterPro" id="IPR024434">
    <property type="entry name" value="TSCPD_dom"/>
</dbReference>
<dbReference type="CDD" id="cd02888">
    <property type="entry name" value="RNR_II_dimer"/>
    <property type="match status" value="1"/>
</dbReference>
<comment type="cofactor">
    <cofactor evidence="1 13">
        <name>adenosylcob(III)alamin</name>
        <dbReference type="ChEBI" id="CHEBI:18408"/>
    </cofactor>
</comment>
<evidence type="ECO:0000259" key="15">
    <source>
        <dbReference type="Pfam" id="PF08471"/>
    </source>
</evidence>
<name>A0A1F8GDU9_9BACT</name>
<evidence type="ECO:0000256" key="1">
    <source>
        <dbReference type="ARBA" id="ARBA00001922"/>
    </source>
</evidence>
<evidence type="ECO:0000256" key="11">
    <source>
        <dbReference type="ARBA" id="ARBA00025437"/>
    </source>
</evidence>
<dbReference type="Gene3D" id="3.20.70.20">
    <property type="match status" value="1"/>
</dbReference>
<dbReference type="InterPro" id="IPR013678">
    <property type="entry name" value="RNR_2_N"/>
</dbReference>
<dbReference type="AlphaFoldDB" id="A0A1F8GDU9"/>
<keyword evidence="10 13" id="KW-0170">Cobalt</keyword>
<dbReference type="SUPFAM" id="SSF51998">
    <property type="entry name" value="PFL-like glycyl radical enzymes"/>
    <property type="match status" value="1"/>
</dbReference>